<feature type="compositionally biased region" description="Basic and acidic residues" evidence="1">
    <location>
        <begin position="53"/>
        <end position="62"/>
    </location>
</feature>
<feature type="compositionally biased region" description="Basic and acidic residues" evidence="1">
    <location>
        <begin position="78"/>
        <end position="88"/>
    </location>
</feature>
<gene>
    <name evidence="2" type="ORF">GCM10022255_046300</name>
</gene>
<comment type="caution">
    <text evidence="2">The sequence shown here is derived from an EMBL/GenBank/DDBJ whole genome shotgun (WGS) entry which is preliminary data.</text>
</comment>
<feature type="region of interest" description="Disordered" evidence="1">
    <location>
        <begin position="1"/>
        <end position="88"/>
    </location>
</feature>
<evidence type="ECO:0000256" key="1">
    <source>
        <dbReference type="SAM" id="MobiDB-lite"/>
    </source>
</evidence>
<dbReference type="EMBL" id="BAABAT010000012">
    <property type="protein sequence ID" value="GAA4251894.1"/>
    <property type="molecule type" value="Genomic_DNA"/>
</dbReference>
<sequence length="149" mass="17183">MLDRARRPYRGAMSRKDPQEKKALSYALDGRNAYGENDKSSRRNIRRNKRFPNRADRHRERQLLAGAAGPLGADDGEAAERTEERLGAKKSMWDTKRWRKGGDAALGDVVAYRLERRARLGMLDPGLAEARIERIRSRARLRQPSRRTR</sequence>
<name>A0ABP8DBE4_9ACTN</name>
<reference evidence="3" key="1">
    <citation type="journal article" date="2019" name="Int. J. Syst. Evol. Microbiol.">
        <title>The Global Catalogue of Microorganisms (GCM) 10K type strain sequencing project: providing services to taxonomists for standard genome sequencing and annotation.</title>
        <authorList>
            <consortium name="The Broad Institute Genomics Platform"/>
            <consortium name="The Broad Institute Genome Sequencing Center for Infectious Disease"/>
            <person name="Wu L."/>
            <person name="Ma J."/>
        </authorList>
    </citation>
    <scope>NUCLEOTIDE SEQUENCE [LARGE SCALE GENOMIC DNA]</scope>
    <source>
        <strain evidence="3">JCM 17441</strain>
    </source>
</reference>
<organism evidence="2 3">
    <name type="scientific">Dactylosporangium darangshiense</name>
    <dbReference type="NCBI Taxonomy" id="579108"/>
    <lineage>
        <taxon>Bacteria</taxon>
        <taxon>Bacillati</taxon>
        <taxon>Actinomycetota</taxon>
        <taxon>Actinomycetes</taxon>
        <taxon>Micromonosporales</taxon>
        <taxon>Micromonosporaceae</taxon>
        <taxon>Dactylosporangium</taxon>
    </lineage>
</organism>
<feature type="compositionally biased region" description="Low complexity" evidence="1">
    <location>
        <begin position="63"/>
        <end position="73"/>
    </location>
</feature>
<feature type="compositionally biased region" description="Basic and acidic residues" evidence="1">
    <location>
        <begin position="14"/>
        <end position="23"/>
    </location>
</feature>
<dbReference type="Proteomes" id="UP001500620">
    <property type="component" value="Unassembled WGS sequence"/>
</dbReference>
<evidence type="ECO:0000313" key="2">
    <source>
        <dbReference type="EMBL" id="GAA4251894.1"/>
    </source>
</evidence>
<evidence type="ECO:0000313" key="3">
    <source>
        <dbReference type="Proteomes" id="UP001500620"/>
    </source>
</evidence>
<accession>A0ABP8DBE4</accession>
<proteinExistence type="predicted"/>
<feature type="compositionally biased region" description="Basic residues" evidence="1">
    <location>
        <begin position="42"/>
        <end position="52"/>
    </location>
</feature>
<protein>
    <submittedName>
        <fullName evidence="2">Uncharacterized protein</fullName>
    </submittedName>
</protein>
<keyword evidence="3" id="KW-1185">Reference proteome</keyword>